<organism evidence="1 2">
    <name type="scientific">Jaapia argillacea MUCL 33604</name>
    <dbReference type="NCBI Taxonomy" id="933084"/>
    <lineage>
        <taxon>Eukaryota</taxon>
        <taxon>Fungi</taxon>
        <taxon>Dikarya</taxon>
        <taxon>Basidiomycota</taxon>
        <taxon>Agaricomycotina</taxon>
        <taxon>Agaricomycetes</taxon>
        <taxon>Agaricomycetidae</taxon>
        <taxon>Jaapiales</taxon>
        <taxon>Jaapiaceae</taxon>
        <taxon>Jaapia</taxon>
    </lineage>
</organism>
<dbReference type="Proteomes" id="UP000027265">
    <property type="component" value="Unassembled WGS sequence"/>
</dbReference>
<reference evidence="2" key="1">
    <citation type="journal article" date="2014" name="Proc. Natl. Acad. Sci. U.S.A.">
        <title>Extensive sampling of basidiomycete genomes demonstrates inadequacy of the white-rot/brown-rot paradigm for wood decay fungi.</title>
        <authorList>
            <person name="Riley R."/>
            <person name="Salamov A.A."/>
            <person name="Brown D.W."/>
            <person name="Nagy L.G."/>
            <person name="Floudas D."/>
            <person name="Held B.W."/>
            <person name="Levasseur A."/>
            <person name="Lombard V."/>
            <person name="Morin E."/>
            <person name="Otillar R."/>
            <person name="Lindquist E.A."/>
            <person name="Sun H."/>
            <person name="LaButti K.M."/>
            <person name="Schmutz J."/>
            <person name="Jabbour D."/>
            <person name="Luo H."/>
            <person name="Baker S.E."/>
            <person name="Pisabarro A.G."/>
            <person name="Walton J.D."/>
            <person name="Blanchette R.A."/>
            <person name="Henrissat B."/>
            <person name="Martin F."/>
            <person name="Cullen D."/>
            <person name="Hibbett D.S."/>
            <person name="Grigoriev I.V."/>
        </authorList>
    </citation>
    <scope>NUCLEOTIDE SEQUENCE [LARGE SCALE GENOMIC DNA]</scope>
    <source>
        <strain evidence="2">MUCL 33604</strain>
    </source>
</reference>
<dbReference type="InParanoid" id="A0A067PTW7"/>
<gene>
    <name evidence="1" type="ORF">JAAARDRAFT_259620</name>
</gene>
<dbReference type="EMBL" id="KL197718">
    <property type="protein sequence ID" value="KDQ58179.1"/>
    <property type="molecule type" value="Genomic_DNA"/>
</dbReference>
<accession>A0A067PTW7</accession>
<keyword evidence="2" id="KW-1185">Reference proteome</keyword>
<dbReference type="AlphaFoldDB" id="A0A067PTW7"/>
<proteinExistence type="predicted"/>
<evidence type="ECO:0000313" key="2">
    <source>
        <dbReference type="Proteomes" id="UP000027265"/>
    </source>
</evidence>
<evidence type="ECO:0000313" key="1">
    <source>
        <dbReference type="EMBL" id="KDQ58179.1"/>
    </source>
</evidence>
<sequence length="108" mass="12858">MKRWWEENGPNFESYGLSFDGHAVIVARERGFPQEYRESAEVVRQLIRRHGLAAPWRIERRKWLMAAIKYIYRFLKPLVPLVRWGVNLAPGLTRVLITHCELNFHDAR</sequence>
<name>A0A067PTW7_9AGAM</name>
<dbReference type="STRING" id="933084.A0A067PTW7"/>
<dbReference type="HOGENOM" id="CLU_2197346_0_0_1"/>
<protein>
    <submittedName>
        <fullName evidence="1">Uncharacterized protein</fullName>
    </submittedName>
</protein>